<sequence>MTTTAYRELKLDGIGVLWCTISQQKESAVLPADGCTDLILRDDALVVAGPSTQAFIGRSGEQGVTLGLRFLPGTADAALGMPLGRLRDLHFDAADVLTPDAQQRGLSLLRQLRDASTPEAKRIACVDLAAEYAHPSAGRKWVAVAHDAAGRGEAAWMLAQRLASSERHMHRRMVASFGYGYTTLRRVVRAERARVMLATGLNPTETAHRAGYSDQSHLSRELQRLAGTTPSSLFAPVPWG</sequence>
<accession>A0ABX6JVW5</accession>
<keyword evidence="6" id="KW-1185">Reference proteome</keyword>
<dbReference type="Gene3D" id="1.10.10.60">
    <property type="entry name" value="Homeodomain-like"/>
    <property type="match status" value="1"/>
</dbReference>
<gene>
    <name evidence="5" type="ORF">G7066_07050</name>
</gene>
<dbReference type="SUPFAM" id="SSF46689">
    <property type="entry name" value="Homeodomain-like"/>
    <property type="match status" value="1"/>
</dbReference>
<dbReference type="Pfam" id="PF20240">
    <property type="entry name" value="DUF6597"/>
    <property type="match status" value="1"/>
</dbReference>
<proteinExistence type="predicted"/>
<dbReference type="PANTHER" id="PTHR46796">
    <property type="entry name" value="HTH-TYPE TRANSCRIPTIONAL ACTIVATOR RHAS-RELATED"/>
    <property type="match status" value="1"/>
</dbReference>
<keyword evidence="1" id="KW-0805">Transcription regulation</keyword>
<dbReference type="InterPro" id="IPR009057">
    <property type="entry name" value="Homeodomain-like_sf"/>
</dbReference>
<evidence type="ECO:0000256" key="2">
    <source>
        <dbReference type="ARBA" id="ARBA00023125"/>
    </source>
</evidence>
<keyword evidence="3" id="KW-0804">Transcription</keyword>
<evidence type="ECO:0000313" key="5">
    <source>
        <dbReference type="EMBL" id="QIM18444.1"/>
    </source>
</evidence>
<dbReference type="PANTHER" id="PTHR46796:SF15">
    <property type="entry name" value="BLL1074 PROTEIN"/>
    <property type="match status" value="1"/>
</dbReference>
<evidence type="ECO:0000313" key="6">
    <source>
        <dbReference type="Proteomes" id="UP000503441"/>
    </source>
</evidence>
<dbReference type="SMART" id="SM00342">
    <property type="entry name" value="HTH_ARAC"/>
    <property type="match status" value="1"/>
</dbReference>
<name>A0ABX6JVW5_9MICO</name>
<dbReference type="InterPro" id="IPR018060">
    <property type="entry name" value="HTH_AraC"/>
</dbReference>
<evidence type="ECO:0000256" key="1">
    <source>
        <dbReference type="ARBA" id="ARBA00023015"/>
    </source>
</evidence>
<dbReference type="RefSeq" id="WP_166330028.1">
    <property type="nucleotide sequence ID" value="NZ_CP049933.1"/>
</dbReference>
<feature type="domain" description="HTH araC/xylS-type" evidence="4">
    <location>
        <begin position="158"/>
        <end position="236"/>
    </location>
</feature>
<dbReference type="InterPro" id="IPR046532">
    <property type="entry name" value="DUF6597"/>
</dbReference>
<dbReference type="InterPro" id="IPR050204">
    <property type="entry name" value="AraC_XylS_family_regulators"/>
</dbReference>
<dbReference type="EMBL" id="CP049933">
    <property type="protein sequence ID" value="QIM18444.1"/>
    <property type="molecule type" value="Genomic_DNA"/>
</dbReference>
<dbReference type="Pfam" id="PF12833">
    <property type="entry name" value="HTH_18"/>
    <property type="match status" value="1"/>
</dbReference>
<evidence type="ECO:0000256" key="3">
    <source>
        <dbReference type="ARBA" id="ARBA00023163"/>
    </source>
</evidence>
<evidence type="ECO:0000259" key="4">
    <source>
        <dbReference type="PROSITE" id="PS01124"/>
    </source>
</evidence>
<reference evidence="5 6" key="1">
    <citation type="submission" date="2020-03" db="EMBL/GenBank/DDBJ databases">
        <title>Leucobacter sp. nov., isolated from beetles.</title>
        <authorList>
            <person name="Hyun D.-W."/>
            <person name="Bae J.-W."/>
        </authorList>
    </citation>
    <scope>NUCLEOTIDE SEQUENCE [LARGE SCALE GENOMIC DNA]</scope>
    <source>
        <strain evidence="5 6">HDW9A</strain>
    </source>
</reference>
<dbReference type="PROSITE" id="PS01124">
    <property type="entry name" value="HTH_ARAC_FAMILY_2"/>
    <property type="match status" value="1"/>
</dbReference>
<organism evidence="5 6">
    <name type="scientific">Leucobacter coleopterorum</name>
    <dbReference type="NCBI Taxonomy" id="2714933"/>
    <lineage>
        <taxon>Bacteria</taxon>
        <taxon>Bacillati</taxon>
        <taxon>Actinomycetota</taxon>
        <taxon>Actinomycetes</taxon>
        <taxon>Micrococcales</taxon>
        <taxon>Microbacteriaceae</taxon>
        <taxon>Leucobacter</taxon>
    </lineage>
</organism>
<dbReference type="Proteomes" id="UP000503441">
    <property type="component" value="Chromosome"/>
</dbReference>
<keyword evidence="2" id="KW-0238">DNA-binding</keyword>
<protein>
    <submittedName>
        <fullName evidence="5">Helix-turn-helix domain-containing protein</fullName>
    </submittedName>
</protein>